<evidence type="ECO:0000256" key="3">
    <source>
        <dbReference type="ARBA" id="ARBA00022448"/>
    </source>
</evidence>
<evidence type="ECO:0000256" key="5">
    <source>
        <dbReference type="ARBA" id="ARBA00022927"/>
    </source>
</evidence>
<dbReference type="GO" id="GO:0044613">
    <property type="term" value="C:nuclear pore central transport channel"/>
    <property type="evidence" value="ECO:0007669"/>
    <property type="project" value="TreeGrafter"/>
</dbReference>
<dbReference type="PANTHER" id="PTHR21527:SF10">
    <property type="entry name" value="NUCLEAR PORE COMPLEX PROTEIN NUP35"/>
    <property type="match status" value="1"/>
</dbReference>
<evidence type="ECO:0000256" key="1">
    <source>
        <dbReference type="ARBA" id="ARBA00004567"/>
    </source>
</evidence>
<comment type="subcellular location">
    <subcellularLocation>
        <location evidence="1">Nucleus</location>
        <location evidence="1">Nuclear pore complex</location>
    </subcellularLocation>
</comment>
<keyword evidence="5" id="KW-0653">Protein transport</keyword>
<keyword evidence="4" id="KW-0509">mRNA transport</keyword>
<dbReference type="EnsemblPlants" id="EMT02509">
    <property type="protein sequence ID" value="EMT02509"/>
    <property type="gene ID" value="F775_19631"/>
</dbReference>
<sequence>MNWIVDPARKEVLALPPPSPPPTRAANEEVRSPVIPFPAPSRTAPSASVTGADGEEWVTVFGFTARETNLVLREFGKCGVILRHCSGPGDGNWLHILYQYLQNILTFFSLSTNILFLLVKHQYDARRALEKNGIQLFSGVAIGVKITDPVQRQMDEKMSESNYKGFMVSLPSKSSIQNAGASSNLGDLPRPYDPKAGRNVNRDMGCSTGSVAMPAKSVLAKTLDLIFGI</sequence>
<dbReference type="InterPro" id="IPR007846">
    <property type="entry name" value="RRM_NUP35_dom"/>
</dbReference>
<name>R7W035_AEGTA</name>
<accession>R7W035</accession>
<dbReference type="FunFam" id="3.30.70.330:FF:000095">
    <property type="entry name" value="Putative Nucleoporin NUP53"/>
    <property type="match status" value="1"/>
</dbReference>
<dbReference type="PROSITE" id="PS51472">
    <property type="entry name" value="RRM_NUP35"/>
    <property type="match status" value="1"/>
</dbReference>
<evidence type="ECO:0000256" key="8">
    <source>
        <dbReference type="ARBA" id="ARBA00023242"/>
    </source>
</evidence>
<organism evidence="9">
    <name type="scientific">Aegilops tauschii</name>
    <name type="common">Tausch's goatgrass</name>
    <name type="synonym">Aegilops squarrosa</name>
    <dbReference type="NCBI Taxonomy" id="37682"/>
    <lineage>
        <taxon>Eukaryota</taxon>
        <taxon>Viridiplantae</taxon>
        <taxon>Streptophyta</taxon>
        <taxon>Embryophyta</taxon>
        <taxon>Tracheophyta</taxon>
        <taxon>Spermatophyta</taxon>
        <taxon>Magnoliopsida</taxon>
        <taxon>Liliopsida</taxon>
        <taxon>Poales</taxon>
        <taxon>Poaceae</taxon>
        <taxon>BOP clade</taxon>
        <taxon>Pooideae</taxon>
        <taxon>Triticodae</taxon>
        <taxon>Triticeae</taxon>
        <taxon>Triticinae</taxon>
        <taxon>Aegilops</taxon>
    </lineage>
</organism>
<dbReference type="GO" id="GO:0051028">
    <property type="term" value="P:mRNA transport"/>
    <property type="evidence" value="ECO:0007669"/>
    <property type="project" value="UniProtKB-UniRule"/>
</dbReference>
<dbReference type="GO" id="GO:0044615">
    <property type="term" value="C:nuclear pore nuclear basket"/>
    <property type="evidence" value="ECO:0007669"/>
    <property type="project" value="TreeGrafter"/>
</dbReference>
<evidence type="ECO:0000256" key="4">
    <source>
        <dbReference type="ARBA" id="ARBA00022816"/>
    </source>
</evidence>
<keyword evidence="8" id="KW-0539">Nucleus</keyword>
<dbReference type="Pfam" id="PF05172">
    <property type="entry name" value="RRM_Nup35"/>
    <property type="match status" value="1"/>
</dbReference>
<dbReference type="GO" id="GO:0006999">
    <property type="term" value="P:nuclear pore organization"/>
    <property type="evidence" value="ECO:0007669"/>
    <property type="project" value="TreeGrafter"/>
</dbReference>
<dbReference type="SUPFAM" id="SSF54928">
    <property type="entry name" value="RNA-binding domain, RBD"/>
    <property type="match status" value="1"/>
</dbReference>
<dbReference type="InterPro" id="IPR012677">
    <property type="entry name" value="Nucleotide-bd_a/b_plait_sf"/>
</dbReference>
<evidence type="ECO:0000256" key="6">
    <source>
        <dbReference type="ARBA" id="ARBA00023010"/>
    </source>
</evidence>
<dbReference type="CDD" id="cd12441">
    <property type="entry name" value="RRM_Nup53_like"/>
    <property type="match status" value="1"/>
</dbReference>
<reference evidence="9" key="1">
    <citation type="submission" date="2015-06" db="UniProtKB">
        <authorList>
            <consortium name="EnsemblPlants"/>
        </authorList>
    </citation>
    <scope>IDENTIFICATION</scope>
</reference>
<evidence type="ECO:0000256" key="2">
    <source>
        <dbReference type="ARBA" id="ARBA00009454"/>
    </source>
</evidence>
<protein>
    <submittedName>
        <fullName evidence="9">Uncharacterized protein</fullName>
    </submittedName>
</protein>
<dbReference type="GO" id="GO:0017056">
    <property type="term" value="F:structural constituent of nuclear pore"/>
    <property type="evidence" value="ECO:0007669"/>
    <property type="project" value="TreeGrafter"/>
</dbReference>
<dbReference type="PANTHER" id="PTHR21527">
    <property type="entry name" value="NUCLEOPORIN NUP35"/>
    <property type="match status" value="1"/>
</dbReference>
<dbReference type="InterPro" id="IPR035979">
    <property type="entry name" value="RBD_domain_sf"/>
</dbReference>
<keyword evidence="3" id="KW-0813">Transport</keyword>
<comment type="similarity">
    <text evidence="2">Belongs to the Nup35 family.</text>
</comment>
<evidence type="ECO:0000313" key="9">
    <source>
        <dbReference type="EnsemblPlants" id="EMT02509"/>
    </source>
</evidence>
<dbReference type="GO" id="GO:0005543">
    <property type="term" value="F:phospholipid binding"/>
    <property type="evidence" value="ECO:0007669"/>
    <property type="project" value="TreeGrafter"/>
</dbReference>
<keyword evidence="6" id="KW-0811">Translocation</keyword>
<dbReference type="GO" id="GO:0006607">
    <property type="term" value="P:NLS-bearing protein import into nucleus"/>
    <property type="evidence" value="ECO:0007669"/>
    <property type="project" value="TreeGrafter"/>
</dbReference>
<proteinExistence type="inferred from homology"/>
<dbReference type="Gene3D" id="3.30.70.330">
    <property type="match status" value="1"/>
</dbReference>
<evidence type="ECO:0000256" key="7">
    <source>
        <dbReference type="ARBA" id="ARBA00023132"/>
    </source>
</evidence>
<dbReference type="AlphaFoldDB" id="R7W035"/>
<keyword evidence="7" id="KW-0906">Nuclear pore complex</keyword>
<dbReference type="GO" id="GO:0003676">
    <property type="term" value="F:nucleic acid binding"/>
    <property type="evidence" value="ECO:0007669"/>
    <property type="project" value="InterPro"/>
</dbReference>